<feature type="signal peptide" evidence="1">
    <location>
        <begin position="1"/>
        <end position="20"/>
    </location>
</feature>
<dbReference type="Proteomes" id="UP000255224">
    <property type="component" value="Unassembled WGS sequence"/>
</dbReference>
<accession>A0A3G6NET2</accession>
<dbReference type="AlphaFoldDB" id="A0A376EGM5"/>
<keyword evidence="1" id="KW-0732">Signal</keyword>
<reference evidence="5" key="3">
    <citation type="submission" date="2018-11" db="EMBL/GenBank/DDBJ databases">
        <title>Proposal to divide the Flavobacteriaceae and reorganize its genera based on Amino Acid Identity values calculated from whole genome sequences.</title>
        <authorList>
            <person name="Nicholson A.C."/>
            <person name="Gulvik C.A."/>
            <person name="Whitney A.M."/>
            <person name="Humrighouse B.W."/>
            <person name="Bell M."/>
            <person name="Holmes B."/>
            <person name="Steigerwalt A.G."/>
            <person name="Villarma A."/>
            <person name="Sheth M."/>
            <person name="Batra D."/>
            <person name="Pryor J."/>
            <person name="Bernardet J.-F."/>
            <person name="Hugo C."/>
            <person name="Kampfer P."/>
            <person name="Newman J."/>
            <person name="McQuiston J.R."/>
        </authorList>
    </citation>
    <scope>NUCLEOTIDE SEQUENCE [LARGE SCALE GENOMIC DNA]</scope>
    <source>
        <strain evidence="5">G0188</strain>
    </source>
</reference>
<dbReference type="Proteomes" id="UP000273270">
    <property type="component" value="Chromosome"/>
</dbReference>
<dbReference type="KEGG" id="ccau:EG346_01930"/>
<keyword evidence="5" id="KW-1185">Reference proteome</keyword>
<dbReference type="RefSeq" id="WP_123876811.1">
    <property type="nucleotide sequence ID" value="NZ_CP033920.1"/>
</dbReference>
<name>A0A376EGM5_CHRCU</name>
<sequence>MKKFILSVTILLIFAGIAFATNFVKQNKVIFEGRCDYDSTSQRKCTQNVQMQEYDTRSIK</sequence>
<gene>
    <name evidence="2" type="ORF">EG346_01930</name>
    <name evidence="3" type="ORF">NCTC13533_04225</name>
</gene>
<protein>
    <submittedName>
        <fullName evidence="3">Uncharacterized protein</fullName>
    </submittedName>
</protein>
<feature type="chain" id="PRO_5044586186" evidence="1">
    <location>
        <begin position="21"/>
        <end position="60"/>
    </location>
</feature>
<evidence type="ECO:0000313" key="2">
    <source>
        <dbReference type="EMBL" id="AZA47032.1"/>
    </source>
</evidence>
<reference evidence="3 4" key="1">
    <citation type="submission" date="2018-06" db="EMBL/GenBank/DDBJ databases">
        <authorList>
            <consortium name="Pathogen Informatics"/>
            <person name="Doyle S."/>
        </authorList>
    </citation>
    <scope>NUCLEOTIDE SEQUENCE [LARGE SCALE GENOMIC DNA]</scope>
    <source>
        <strain evidence="3 4">NCTC13533</strain>
    </source>
</reference>
<reference evidence="2" key="2">
    <citation type="submission" date="2018-11" db="EMBL/GenBank/DDBJ databases">
        <title>Proposal to divide the Flavobacteriaceae and reorganize its genera based on Amino Acid Identity values calculated from whole genome sequences.</title>
        <authorList>
            <person name="Nicholson A.C."/>
            <person name="Gulvik C.A."/>
            <person name="Whitney A.M."/>
            <person name="Humrighouse B.W."/>
            <person name="Bell M."/>
            <person name="Holmes B."/>
            <person name="Steigerwalt A."/>
            <person name="Villarma A."/>
            <person name="Sheth M."/>
            <person name="Batra D."/>
            <person name="Pryor J."/>
            <person name="Bernardet J.-F."/>
            <person name="Hugo C."/>
            <person name="Kampfer P."/>
            <person name="Newman J."/>
            <person name="Mcquiston J.R."/>
        </authorList>
    </citation>
    <scope>NUCLEOTIDE SEQUENCE [LARGE SCALE GENOMIC DNA]</scope>
    <source>
        <strain evidence="2">G0188</strain>
    </source>
</reference>
<accession>A0A376EGM5</accession>
<proteinExistence type="predicted"/>
<evidence type="ECO:0000256" key="1">
    <source>
        <dbReference type="SAM" id="SignalP"/>
    </source>
</evidence>
<evidence type="ECO:0000313" key="3">
    <source>
        <dbReference type="EMBL" id="STD07399.1"/>
    </source>
</evidence>
<dbReference type="EMBL" id="UFVQ01000003">
    <property type="protein sequence ID" value="STD07399.1"/>
    <property type="molecule type" value="Genomic_DNA"/>
</dbReference>
<dbReference type="EMBL" id="CP033920">
    <property type="protein sequence ID" value="AZA47032.1"/>
    <property type="molecule type" value="Genomic_DNA"/>
</dbReference>
<organism evidence="3 4">
    <name type="scientific">Chryseobacterium carnipullorum</name>
    <dbReference type="NCBI Taxonomy" id="1124835"/>
    <lineage>
        <taxon>Bacteria</taxon>
        <taxon>Pseudomonadati</taxon>
        <taxon>Bacteroidota</taxon>
        <taxon>Flavobacteriia</taxon>
        <taxon>Flavobacteriales</taxon>
        <taxon>Weeksellaceae</taxon>
        <taxon>Chryseobacterium group</taxon>
        <taxon>Chryseobacterium</taxon>
    </lineage>
</organism>
<evidence type="ECO:0000313" key="4">
    <source>
        <dbReference type="Proteomes" id="UP000255224"/>
    </source>
</evidence>
<evidence type="ECO:0000313" key="5">
    <source>
        <dbReference type="Proteomes" id="UP000273270"/>
    </source>
</evidence>